<comment type="catalytic activity">
    <reaction evidence="1">
        <text>O-phospho-L-threonyl-[protein] + H2O = L-threonyl-[protein] + phosphate</text>
        <dbReference type="Rhea" id="RHEA:47004"/>
        <dbReference type="Rhea" id="RHEA-COMP:11060"/>
        <dbReference type="Rhea" id="RHEA-COMP:11605"/>
        <dbReference type="ChEBI" id="CHEBI:15377"/>
        <dbReference type="ChEBI" id="CHEBI:30013"/>
        <dbReference type="ChEBI" id="CHEBI:43474"/>
        <dbReference type="ChEBI" id="CHEBI:61977"/>
        <dbReference type="EC" id="3.1.3.16"/>
    </reaction>
</comment>
<accession>A0ABR3IUF2</accession>
<comment type="catalytic activity">
    <reaction evidence="1">
        <text>O-phospho-L-seryl-[protein] + H2O = L-seryl-[protein] + phosphate</text>
        <dbReference type="Rhea" id="RHEA:20629"/>
        <dbReference type="Rhea" id="RHEA-COMP:9863"/>
        <dbReference type="Rhea" id="RHEA-COMP:11604"/>
        <dbReference type="ChEBI" id="CHEBI:15377"/>
        <dbReference type="ChEBI" id="CHEBI:29999"/>
        <dbReference type="ChEBI" id="CHEBI:43474"/>
        <dbReference type="ChEBI" id="CHEBI:83421"/>
        <dbReference type="EC" id="3.1.3.16"/>
    </reaction>
</comment>
<dbReference type="InterPro" id="IPR039123">
    <property type="entry name" value="PPTC7"/>
</dbReference>
<feature type="domain" description="PPM-type phosphatase" evidence="3">
    <location>
        <begin position="108"/>
        <end position="396"/>
    </location>
</feature>
<evidence type="ECO:0000256" key="2">
    <source>
        <dbReference type="SAM" id="MobiDB-lite"/>
    </source>
</evidence>
<gene>
    <name evidence="4" type="ORF">HGRIS_013070</name>
</gene>
<evidence type="ECO:0000313" key="5">
    <source>
        <dbReference type="Proteomes" id="UP001556367"/>
    </source>
</evidence>
<dbReference type="InterPro" id="IPR001932">
    <property type="entry name" value="PPM-type_phosphatase-like_dom"/>
</dbReference>
<proteinExistence type="inferred from homology"/>
<dbReference type="PROSITE" id="PS51746">
    <property type="entry name" value="PPM_2"/>
    <property type="match status" value="1"/>
</dbReference>
<evidence type="ECO:0000313" key="4">
    <source>
        <dbReference type="EMBL" id="KAL0946908.1"/>
    </source>
</evidence>
<dbReference type="SMART" id="SM00331">
    <property type="entry name" value="PP2C_SIG"/>
    <property type="match status" value="1"/>
</dbReference>
<name>A0ABR3IUF2_9AGAR</name>
<feature type="region of interest" description="Disordered" evidence="2">
    <location>
        <begin position="15"/>
        <end position="49"/>
    </location>
</feature>
<comment type="cofactor">
    <cofactor evidence="1">
        <name>Mg(2+)</name>
        <dbReference type="ChEBI" id="CHEBI:18420"/>
    </cofactor>
</comment>
<dbReference type="SUPFAM" id="SSF81606">
    <property type="entry name" value="PP2C-like"/>
    <property type="match status" value="1"/>
</dbReference>
<comment type="similarity">
    <text evidence="1">Belongs to the PP2C family.</text>
</comment>
<keyword evidence="1" id="KW-0378">Hydrolase</keyword>
<dbReference type="SMART" id="SM00332">
    <property type="entry name" value="PP2Cc"/>
    <property type="match status" value="1"/>
</dbReference>
<dbReference type="PANTHER" id="PTHR12320">
    <property type="entry name" value="PROTEIN PHOSPHATASE 2C"/>
    <property type="match status" value="1"/>
</dbReference>
<keyword evidence="1" id="KW-0460">Magnesium</keyword>
<dbReference type="Gene3D" id="3.60.40.10">
    <property type="entry name" value="PPM-type phosphatase domain"/>
    <property type="match status" value="1"/>
</dbReference>
<protein>
    <recommendedName>
        <fullName evidence="1">Protein phosphatase</fullName>
        <ecNumber evidence="1">3.1.3.16</ecNumber>
    </recommendedName>
</protein>
<dbReference type="Proteomes" id="UP001556367">
    <property type="component" value="Unassembled WGS sequence"/>
</dbReference>
<sequence>MSSYLAIPREVVRRSRSRRIQARFASSQAPTKPSARSAPPPSQKRHRPSKYALRHLSTASELDASTSNSASANVRRPYTFHIGASWAGKPPDPTINRDKMIPFPPDSVIGKWRDRTLARPKSVLSKDAGEDFFFVQEMRNQSGVAFGVADGVGGWIDSGVDPSLFSQALMYHAHRYARSAWAGEPEIDPTLDYEEREQVEGWELTPYECLDLSYGGVLRERYVHAGSSTACIISLNASSGLLRSANLGDSGFCIIRSSSVAYRQPVQTHFFNCPKQLTKMPVNSGRRFTRACVDSPREAQTYHTKLRDGDIVIAYTDGLSDNVFPAELVQICSLVSRSGGPEDVQVQAMADRIVDYSRQCMRNHERVSPFEREAAREGMYFRGGKPDDVTVLVALVRETS</sequence>
<dbReference type="EMBL" id="JASNQZ010000015">
    <property type="protein sequence ID" value="KAL0946908.1"/>
    <property type="molecule type" value="Genomic_DNA"/>
</dbReference>
<dbReference type="InterPro" id="IPR036457">
    <property type="entry name" value="PPM-type-like_dom_sf"/>
</dbReference>
<evidence type="ECO:0000256" key="1">
    <source>
        <dbReference type="RuleBase" id="RU366020"/>
    </source>
</evidence>
<dbReference type="EC" id="3.1.3.16" evidence="1"/>
<organism evidence="4 5">
    <name type="scientific">Hohenbuehelia grisea</name>
    <dbReference type="NCBI Taxonomy" id="104357"/>
    <lineage>
        <taxon>Eukaryota</taxon>
        <taxon>Fungi</taxon>
        <taxon>Dikarya</taxon>
        <taxon>Basidiomycota</taxon>
        <taxon>Agaricomycotina</taxon>
        <taxon>Agaricomycetes</taxon>
        <taxon>Agaricomycetidae</taxon>
        <taxon>Agaricales</taxon>
        <taxon>Pleurotineae</taxon>
        <taxon>Pleurotaceae</taxon>
        <taxon>Hohenbuehelia</taxon>
    </lineage>
</organism>
<keyword evidence="1" id="KW-0464">Manganese</keyword>
<keyword evidence="1" id="KW-0479">Metal-binding</keyword>
<dbReference type="PANTHER" id="PTHR12320:SF1">
    <property type="entry name" value="PROTEIN PHOSPHATASE PTC7 HOMOLOG"/>
    <property type="match status" value="1"/>
</dbReference>
<reference evidence="5" key="1">
    <citation type="submission" date="2024-06" db="EMBL/GenBank/DDBJ databases">
        <title>Multi-omics analyses provide insights into the biosynthesis of the anticancer antibiotic pleurotin in Hohenbuehelia grisea.</title>
        <authorList>
            <person name="Weaver J.A."/>
            <person name="Alberti F."/>
        </authorList>
    </citation>
    <scope>NUCLEOTIDE SEQUENCE [LARGE SCALE GENOMIC DNA]</scope>
    <source>
        <strain evidence="5">T-177</strain>
    </source>
</reference>
<comment type="cofactor">
    <cofactor evidence="1">
        <name>Mn(2+)</name>
        <dbReference type="ChEBI" id="CHEBI:29035"/>
    </cofactor>
</comment>
<keyword evidence="1" id="KW-0904">Protein phosphatase</keyword>
<evidence type="ECO:0000259" key="3">
    <source>
        <dbReference type="PROSITE" id="PS51746"/>
    </source>
</evidence>
<comment type="caution">
    <text evidence="4">The sequence shown here is derived from an EMBL/GenBank/DDBJ whole genome shotgun (WGS) entry which is preliminary data.</text>
</comment>
<keyword evidence="5" id="KW-1185">Reference proteome</keyword>